<dbReference type="Proteomes" id="UP001464923">
    <property type="component" value="Unassembled WGS sequence"/>
</dbReference>
<evidence type="ECO:0000313" key="2">
    <source>
        <dbReference type="EMBL" id="MEQ3539447.1"/>
    </source>
</evidence>
<reference evidence="2 3" key="1">
    <citation type="submission" date="2024-03" db="EMBL/GenBank/DDBJ databases">
        <title>Draft genome sequence of Pseudonocardia tropica JCM 19149.</title>
        <authorList>
            <person name="Butdee W."/>
            <person name="Duangmal K."/>
        </authorList>
    </citation>
    <scope>NUCLEOTIDE SEQUENCE [LARGE SCALE GENOMIC DNA]</scope>
    <source>
        <strain evidence="2 3">JCM 19149</strain>
    </source>
</reference>
<keyword evidence="1" id="KW-0472">Membrane</keyword>
<accession>A0ABV1JW97</accession>
<evidence type="ECO:0000313" key="3">
    <source>
        <dbReference type="Proteomes" id="UP001464923"/>
    </source>
</evidence>
<feature type="transmembrane region" description="Helical" evidence="1">
    <location>
        <begin position="12"/>
        <end position="34"/>
    </location>
</feature>
<dbReference type="RefSeq" id="WP_345647557.1">
    <property type="nucleotide sequence ID" value="NZ_BAABLY010000052.1"/>
</dbReference>
<evidence type="ECO:0000256" key="1">
    <source>
        <dbReference type="SAM" id="Phobius"/>
    </source>
</evidence>
<organism evidence="2 3">
    <name type="scientific">Pseudonocardia tropica</name>
    <dbReference type="NCBI Taxonomy" id="681289"/>
    <lineage>
        <taxon>Bacteria</taxon>
        <taxon>Bacillati</taxon>
        <taxon>Actinomycetota</taxon>
        <taxon>Actinomycetes</taxon>
        <taxon>Pseudonocardiales</taxon>
        <taxon>Pseudonocardiaceae</taxon>
        <taxon>Pseudonocardia</taxon>
    </lineage>
</organism>
<keyword evidence="3" id="KW-1185">Reference proteome</keyword>
<evidence type="ECO:0008006" key="4">
    <source>
        <dbReference type="Google" id="ProtNLM"/>
    </source>
</evidence>
<dbReference type="EMBL" id="JBEDNP010000005">
    <property type="protein sequence ID" value="MEQ3539447.1"/>
    <property type="molecule type" value="Genomic_DNA"/>
</dbReference>
<comment type="caution">
    <text evidence="2">The sequence shown here is derived from an EMBL/GenBank/DDBJ whole genome shotgun (WGS) entry which is preliminary data.</text>
</comment>
<name>A0ABV1JW97_9PSEU</name>
<gene>
    <name evidence="2" type="ORF">WHI96_11485</name>
</gene>
<keyword evidence="1" id="KW-0812">Transmembrane</keyword>
<protein>
    <recommendedName>
        <fullName evidence="4">SOUL heme-binding protein</fullName>
    </recommendedName>
</protein>
<sequence>MRRRSRAAAGPPAFAIAGWLFAELAAILMIVAFASADSPQEVPRQEGPGAGREDQGVLLTPVTFVLPVPAGDDGGGTVARFRTDLARVVGPDRSVGLALMFGVSRDPDRPLAGTAVSRRLVELVRDLPELERAADIRPYLGDSEDGAPGEVRVELFLLTGS</sequence>
<keyword evidence="1" id="KW-1133">Transmembrane helix</keyword>
<proteinExistence type="predicted"/>